<proteinExistence type="predicted"/>
<evidence type="ECO:0000313" key="7">
    <source>
        <dbReference type="Proteomes" id="UP001201449"/>
    </source>
</evidence>
<keyword evidence="7" id="KW-1185">Reference proteome</keyword>
<dbReference type="Pfam" id="PF20240">
    <property type="entry name" value="DUF6597"/>
    <property type="match status" value="1"/>
</dbReference>
<dbReference type="SMART" id="SM00342">
    <property type="entry name" value="HTH_ARAC"/>
    <property type="match status" value="1"/>
</dbReference>
<evidence type="ECO:0000259" key="5">
    <source>
        <dbReference type="PROSITE" id="PS01124"/>
    </source>
</evidence>
<evidence type="ECO:0000313" key="6">
    <source>
        <dbReference type="EMBL" id="MCF1750232.1"/>
    </source>
</evidence>
<dbReference type="EMBL" id="JAKEVZ010000002">
    <property type="protein sequence ID" value="MCF1750232.1"/>
    <property type="molecule type" value="Genomic_DNA"/>
</dbReference>
<evidence type="ECO:0000256" key="4">
    <source>
        <dbReference type="SAM" id="Phobius"/>
    </source>
</evidence>
<dbReference type="InterPro" id="IPR018060">
    <property type="entry name" value="HTH_AraC"/>
</dbReference>
<evidence type="ECO:0000256" key="3">
    <source>
        <dbReference type="ARBA" id="ARBA00023163"/>
    </source>
</evidence>
<keyword evidence="3" id="KW-0804">Transcription</keyword>
<dbReference type="PANTHER" id="PTHR46796">
    <property type="entry name" value="HTH-TYPE TRANSCRIPTIONAL ACTIVATOR RHAS-RELATED"/>
    <property type="match status" value="1"/>
</dbReference>
<feature type="transmembrane region" description="Helical" evidence="4">
    <location>
        <begin position="57"/>
        <end position="81"/>
    </location>
</feature>
<dbReference type="PROSITE" id="PS01124">
    <property type="entry name" value="HTH_ARAC_FAMILY_2"/>
    <property type="match status" value="1"/>
</dbReference>
<dbReference type="InterPro" id="IPR046532">
    <property type="entry name" value="DUF6597"/>
</dbReference>
<name>A0ABS9BRD5_9BACT</name>
<evidence type="ECO:0000256" key="2">
    <source>
        <dbReference type="ARBA" id="ARBA00023125"/>
    </source>
</evidence>
<comment type="caution">
    <text evidence="6">The sequence shown here is derived from an EMBL/GenBank/DDBJ whole genome shotgun (WGS) entry which is preliminary data.</text>
</comment>
<feature type="transmembrane region" description="Helical" evidence="4">
    <location>
        <begin position="12"/>
        <end position="36"/>
    </location>
</feature>
<dbReference type="InterPro" id="IPR050204">
    <property type="entry name" value="AraC_XylS_family_regulators"/>
</dbReference>
<dbReference type="PANTHER" id="PTHR46796:SF13">
    <property type="entry name" value="HTH-TYPE TRANSCRIPTIONAL ACTIVATOR RHAS"/>
    <property type="match status" value="1"/>
</dbReference>
<keyword evidence="1" id="KW-0805">Transcription regulation</keyword>
<keyword evidence="2" id="KW-0238">DNA-binding</keyword>
<reference evidence="6 7" key="1">
    <citation type="submission" date="2022-01" db="EMBL/GenBank/DDBJ databases">
        <title>Mariniradius saccharolyticus sp. nov., isolated from sediment of a river.</title>
        <authorList>
            <person name="Liu H."/>
        </authorList>
    </citation>
    <scope>NUCLEOTIDE SEQUENCE [LARGE SCALE GENOMIC DNA]</scope>
    <source>
        <strain evidence="6 7">RY-2</strain>
    </source>
</reference>
<dbReference type="Proteomes" id="UP001201449">
    <property type="component" value="Unassembled WGS sequence"/>
</dbReference>
<accession>A0ABS9BRD5</accession>
<evidence type="ECO:0000256" key="1">
    <source>
        <dbReference type="ARBA" id="ARBA00023015"/>
    </source>
</evidence>
<keyword evidence="4" id="KW-0472">Membrane</keyword>
<dbReference type="Pfam" id="PF12833">
    <property type="entry name" value="HTH_18"/>
    <property type="match status" value="1"/>
</dbReference>
<dbReference type="Gene3D" id="1.10.10.60">
    <property type="entry name" value="Homeodomain-like"/>
    <property type="match status" value="1"/>
</dbReference>
<keyword evidence="4" id="KW-0812">Transmembrane</keyword>
<organism evidence="6 7">
    <name type="scientific">Mariniradius sediminis</name>
    <dbReference type="NCBI Taxonomy" id="2909237"/>
    <lineage>
        <taxon>Bacteria</taxon>
        <taxon>Pseudomonadati</taxon>
        <taxon>Bacteroidota</taxon>
        <taxon>Cytophagia</taxon>
        <taxon>Cytophagales</taxon>
        <taxon>Cyclobacteriaceae</taxon>
        <taxon>Mariniradius</taxon>
    </lineage>
</organism>
<sequence>MWDLDFTNKDPFKLMAVPMGVPIMVFPYSGCLHINAGKIHGGEQIRPILFGQITRSVEIRLSGAGGLLLVIFSPAGIFHFLEHSLRGITDRYNYYLEQINWVGKDILPALRSNNPLSDISAKARLENVFLRRLNQSHDRDESTMRIVDWINLKKGKVSANEVSSQFNLSLRSLERRFLMHVGIGPKYYANIVRFRHILRYKKDHPDANLLDLSEIGGFVDQSHFIKNFKKITGESPEAFFSHNLDVINHTLEFT</sequence>
<keyword evidence="4" id="KW-1133">Transmembrane helix</keyword>
<protein>
    <submittedName>
        <fullName evidence="6">Helix-turn-helix domain-containing protein</fullName>
    </submittedName>
</protein>
<feature type="domain" description="HTH araC/xylS-type" evidence="5">
    <location>
        <begin position="144"/>
        <end position="242"/>
    </location>
</feature>
<gene>
    <name evidence="6" type="ORF">L0U89_04045</name>
</gene>